<dbReference type="Pfam" id="PF00268">
    <property type="entry name" value="Ribonuc_red_sm"/>
    <property type="match status" value="1"/>
</dbReference>
<gene>
    <name evidence="1" type="ORF">HPP92_024423</name>
</gene>
<dbReference type="PANTHER" id="PTHR23409:SF18">
    <property type="entry name" value="RIBONUCLEOSIDE-DIPHOSPHATE REDUCTASE SUBUNIT M2"/>
    <property type="match status" value="1"/>
</dbReference>
<accession>A0A835PMC5</accession>
<dbReference type="OrthoDB" id="783088at2759"/>
<feature type="non-terminal residue" evidence="1">
    <location>
        <position position="1"/>
    </location>
</feature>
<dbReference type="InterPro" id="IPR000358">
    <property type="entry name" value="RNR_small_fam"/>
</dbReference>
<organism evidence="1 2">
    <name type="scientific">Vanilla planifolia</name>
    <name type="common">Vanilla</name>
    <dbReference type="NCBI Taxonomy" id="51239"/>
    <lineage>
        <taxon>Eukaryota</taxon>
        <taxon>Viridiplantae</taxon>
        <taxon>Streptophyta</taxon>
        <taxon>Embryophyta</taxon>
        <taxon>Tracheophyta</taxon>
        <taxon>Spermatophyta</taxon>
        <taxon>Magnoliopsida</taxon>
        <taxon>Liliopsida</taxon>
        <taxon>Asparagales</taxon>
        <taxon>Orchidaceae</taxon>
        <taxon>Vanilloideae</taxon>
        <taxon>Vanilleae</taxon>
        <taxon>Vanilla</taxon>
    </lineage>
</organism>
<dbReference type="GO" id="GO:0009263">
    <property type="term" value="P:deoxyribonucleotide biosynthetic process"/>
    <property type="evidence" value="ECO:0007669"/>
    <property type="project" value="InterPro"/>
</dbReference>
<name>A0A835PMC5_VANPL</name>
<dbReference type="InterPro" id="IPR009078">
    <property type="entry name" value="Ferritin-like_SF"/>
</dbReference>
<evidence type="ECO:0000313" key="2">
    <source>
        <dbReference type="Proteomes" id="UP000639772"/>
    </source>
</evidence>
<evidence type="ECO:0000313" key="1">
    <source>
        <dbReference type="EMBL" id="KAG0456635.1"/>
    </source>
</evidence>
<dbReference type="GO" id="GO:0016491">
    <property type="term" value="F:oxidoreductase activity"/>
    <property type="evidence" value="ECO:0007669"/>
    <property type="project" value="InterPro"/>
</dbReference>
<dbReference type="Gene3D" id="1.10.620.20">
    <property type="entry name" value="Ribonucleotide Reductase, subunit A"/>
    <property type="match status" value="1"/>
</dbReference>
<dbReference type="SUPFAM" id="SSF47240">
    <property type="entry name" value="Ferritin-like"/>
    <property type="match status" value="1"/>
</dbReference>
<dbReference type="EMBL" id="JADCNM010000013">
    <property type="protein sequence ID" value="KAG0456635.1"/>
    <property type="molecule type" value="Genomic_DNA"/>
</dbReference>
<dbReference type="Proteomes" id="UP000639772">
    <property type="component" value="Chromosome 13"/>
</dbReference>
<comment type="caution">
    <text evidence="1">The sequence shown here is derived from an EMBL/GenBank/DDBJ whole genome shotgun (WGS) entry which is preliminary data.</text>
</comment>
<dbReference type="PANTHER" id="PTHR23409">
    <property type="entry name" value="RIBONUCLEOSIDE-DIPHOSPHATE REDUCTASE SMALL CHAIN"/>
    <property type="match status" value="1"/>
</dbReference>
<reference evidence="1 2" key="1">
    <citation type="journal article" date="2020" name="Nat. Food">
        <title>A phased Vanilla planifolia genome enables genetic improvement of flavour and production.</title>
        <authorList>
            <person name="Hasing T."/>
            <person name="Tang H."/>
            <person name="Brym M."/>
            <person name="Khazi F."/>
            <person name="Huang T."/>
            <person name="Chambers A.H."/>
        </authorList>
    </citation>
    <scope>NUCLEOTIDE SEQUENCE [LARGE SCALE GENOMIC DNA]</scope>
    <source>
        <tissue evidence="1">Leaf</tissue>
    </source>
</reference>
<protein>
    <submittedName>
        <fullName evidence="1">Uncharacterized protein</fullName>
    </submittedName>
</protein>
<proteinExistence type="predicted"/>
<sequence>ASFSTADEVDLSQDLHHRENTLTSEERHFVTRVLAFFAASNGIVLENLTGRFMCEV</sequence>
<dbReference type="InterPro" id="IPR012348">
    <property type="entry name" value="RNR-like"/>
</dbReference>
<dbReference type="AlphaFoldDB" id="A0A835PMC5"/>